<evidence type="ECO:0000256" key="4">
    <source>
        <dbReference type="ARBA" id="ARBA00022723"/>
    </source>
</evidence>
<keyword evidence="5" id="KW-0227">DNA damage</keyword>
<dbReference type="SMART" id="SM00986">
    <property type="entry name" value="UDG"/>
    <property type="match status" value="1"/>
</dbReference>
<keyword evidence="8" id="KW-0411">Iron-sulfur</keyword>
<dbReference type="PANTHER" id="PTHR33693">
    <property type="entry name" value="TYPE-5 URACIL-DNA GLYCOSYLASE"/>
    <property type="match status" value="1"/>
</dbReference>
<dbReference type="Pfam" id="PF03167">
    <property type="entry name" value="UDG"/>
    <property type="match status" value="1"/>
</dbReference>
<dbReference type="NCBIfam" id="TIGR03914">
    <property type="entry name" value="UDG_fam_dom"/>
    <property type="match status" value="1"/>
</dbReference>
<evidence type="ECO:0000256" key="9">
    <source>
        <dbReference type="ARBA" id="ARBA00023204"/>
    </source>
</evidence>
<gene>
    <name evidence="11" type="ORF">ACFSSA_12865</name>
</gene>
<name>A0ABW5D9C9_9BACT</name>
<dbReference type="EMBL" id="JBHUIT010000031">
    <property type="protein sequence ID" value="MFD2257567.1"/>
    <property type="molecule type" value="Genomic_DNA"/>
</dbReference>
<dbReference type="InterPro" id="IPR051536">
    <property type="entry name" value="UDG_Type-4/5"/>
</dbReference>
<evidence type="ECO:0000256" key="8">
    <source>
        <dbReference type="ARBA" id="ARBA00023014"/>
    </source>
</evidence>
<accession>A0ABW5D9C9</accession>
<evidence type="ECO:0000259" key="10">
    <source>
        <dbReference type="SMART" id="SM00986"/>
    </source>
</evidence>
<evidence type="ECO:0000256" key="6">
    <source>
        <dbReference type="ARBA" id="ARBA00022801"/>
    </source>
</evidence>
<dbReference type="Pfam" id="PF13566">
    <property type="entry name" value="DUF4130"/>
    <property type="match status" value="1"/>
</dbReference>
<evidence type="ECO:0000256" key="2">
    <source>
        <dbReference type="ARBA" id="ARBA00019403"/>
    </source>
</evidence>
<dbReference type="InterPro" id="IPR025404">
    <property type="entry name" value="DUF4130"/>
</dbReference>
<comment type="similarity">
    <text evidence="1">Belongs to the uracil-DNA glycosylase (UDG) superfamily. Type 4 (UDGa) family.</text>
</comment>
<dbReference type="InterPro" id="IPR005122">
    <property type="entry name" value="Uracil-DNA_glycosylase-like"/>
</dbReference>
<proteinExistence type="inferred from homology"/>
<comment type="caution">
    <text evidence="11">The sequence shown here is derived from an EMBL/GenBank/DDBJ whole genome shotgun (WGS) entry which is preliminary data.</text>
</comment>
<dbReference type="InterPro" id="IPR036895">
    <property type="entry name" value="Uracil-DNA_glycosylase-like_sf"/>
</dbReference>
<evidence type="ECO:0000256" key="5">
    <source>
        <dbReference type="ARBA" id="ARBA00022763"/>
    </source>
</evidence>
<dbReference type="NCBIfam" id="TIGR03915">
    <property type="entry name" value="SAM_7_link_chp"/>
    <property type="match status" value="1"/>
</dbReference>
<sequence>MRSIDPGNNFDSWRDATKKLLLAGVPPEQIIFEKEQNLFAESKLNEDPVPFGEKTLVKVPAAFLALARNVSCHADPGRWDLLYRILWRITKLGERSLCEIASDPDISRALVFQKNVRREIHKMHAFVRFKLIETDVESGRERYAAWFEPEHWVVEAASPFFRKRFANMDWSILTPKGCASWNGEELVFTEGIARNPLENKDSIEEFWKTYYRSIFNPARLKVKMMTTEMPRKYWKNLPEAELIHELIDNSKNRVRQMHSEELRPAKPAPKNLYLGSLREMSAQKACHGPVQGQNLADLAQSAANCQGCPLWKHATGTVFGEGPPDARIMIVGEQPGDKEDIAGRVFVGPAGNLLDQALRDAGLVRSEIYLTNAVKHFKWTPKDTPRGKIRLHQTPGNNEISACRPWVLAELNRISPDILILLGSTAAKSLLGRKLPILENRGLIDASHLAPKVILTVHPSYLLRSSRKIDDAAYQSFVTDLSMASDASR</sequence>
<protein>
    <recommendedName>
        <fullName evidence="2">Type-4 uracil-DNA glycosylase</fullName>
    </recommendedName>
</protein>
<keyword evidence="9" id="KW-0234">DNA repair</keyword>
<dbReference type="Proteomes" id="UP001597375">
    <property type="component" value="Unassembled WGS sequence"/>
</dbReference>
<dbReference type="InterPro" id="IPR005273">
    <property type="entry name" value="Ura-DNA_glyco_family4"/>
</dbReference>
<organism evidence="11 12">
    <name type="scientific">Luteolibacter algae</name>
    <dbReference type="NCBI Taxonomy" id="454151"/>
    <lineage>
        <taxon>Bacteria</taxon>
        <taxon>Pseudomonadati</taxon>
        <taxon>Verrucomicrobiota</taxon>
        <taxon>Verrucomicrobiia</taxon>
        <taxon>Verrucomicrobiales</taxon>
        <taxon>Verrucomicrobiaceae</taxon>
        <taxon>Luteolibacter</taxon>
    </lineage>
</organism>
<evidence type="ECO:0000256" key="3">
    <source>
        <dbReference type="ARBA" id="ARBA00022485"/>
    </source>
</evidence>
<keyword evidence="3" id="KW-0004">4Fe-4S</keyword>
<evidence type="ECO:0000256" key="1">
    <source>
        <dbReference type="ARBA" id="ARBA00006521"/>
    </source>
</evidence>
<reference evidence="12" key="1">
    <citation type="journal article" date="2019" name="Int. J. Syst. Evol. Microbiol.">
        <title>The Global Catalogue of Microorganisms (GCM) 10K type strain sequencing project: providing services to taxonomists for standard genome sequencing and annotation.</title>
        <authorList>
            <consortium name="The Broad Institute Genomics Platform"/>
            <consortium name="The Broad Institute Genome Sequencing Center for Infectious Disease"/>
            <person name="Wu L."/>
            <person name="Ma J."/>
        </authorList>
    </citation>
    <scope>NUCLEOTIDE SEQUENCE [LARGE SCALE GENOMIC DNA]</scope>
    <source>
        <strain evidence="12">CGMCC 4.7106</strain>
    </source>
</reference>
<evidence type="ECO:0000313" key="11">
    <source>
        <dbReference type="EMBL" id="MFD2257567.1"/>
    </source>
</evidence>
<dbReference type="PANTHER" id="PTHR33693:SF9">
    <property type="entry name" value="TYPE-4 URACIL-DNA GLYCOSYLASE"/>
    <property type="match status" value="1"/>
</dbReference>
<keyword evidence="12" id="KW-1185">Reference proteome</keyword>
<dbReference type="InterPro" id="IPR023875">
    <property type="entry name" value="DNA_repair_put"/>
</dbReference>
<dbReference type="Gene3D" id="3.40.470.10">
    <property type="entry name" value="Uracil-DNA glycosylase-like domain"/>
    <property type="match status" value="1"/>
</dbReference>
<dbReference type="SUPFAM" id="SSF52141">
    <property type="entry name" value="Uracil-DNA glycosylase-like"/>
    <property type="match status" value="1"/>
</dbReference>
<evidence type="ECO:0000313" key="12">
    <source>
        <dbReference type="Proteomes" id="UP001597375"/>
    </source>
</evidence>
<keyword evidence="4" id="KW-0479">Metal-binding</keyword>
<keyword evidence="7" id="KW-0408">Iron</keyword>
<dbReference type="CDD" id="cd10030">
    <property type="entry name" value="UDG-F4_TTUDGA_SPO1dp_like"/>
    <property type="match status" value="1"/>
</dbReference>
<evidence type="ECO:0000256" key="7">
    <source>
        <dbReference type="ARBA" id="ARBA00023004"/>
    </source>
</evidence>
<feature type="domain" description="Uracil-DNA glycosylase-like" evidence="10">
    <location>
        <begin position="319"/>
        <end position="482"/>
    </location>
</feature>
<dbReference type="RefSeq" id="WP_386820883.1">
    <property type="nucleotide sequence ID" value="NZ_JBHUIT010000031.1"/>
</dbReference>
<keyword evidence="6" id="KW-0378">Hydrolase</keyword>
<dbReference type="SMART" id="SM00987">
    <property type="entry name" value="UreE_C"/>
    <property type="match status" value="1"/>
</dbReference>